<gene>
    <name evidence="1" type="ORF">F2P81_001715</name>
</gene>
<accession>A0A6A4TC46</accession>
<name>A0A6A4TC46_SCOMX</name>
<dbReference type="EMBL" id="VEVO01000002">
    <property type="protein sequence ID" value="KAF0045186.1"/>
    <property type="molecule type" value="Genomic_DNA"/>
</dbReference>
<dbReference type="AlphaFoldDB" id="A0A6A4TC46"/>
<evidence type="ECO:0000313" key="2">
    <source>
        <dbReference type="Proteomes" id="UP000438429"/>
    </source>
</evidence>
<comment type="caution">
    <text evidence="1">The sequence shown here is derived from an EMBL/GenBank/DDBJ whole genome shotgun (WGS) entry which is preliminary data.</text>
</comment>
<protein>
    <submittedName>
        <fullName evidence="1">Uncharacterized protein</fullName>
    </submittedName>
</protein>
<evidence type="ECO:0000313" key="1">
    <source>
        <dbReference type="EMBL" id="KAF0045186.1"/>
    </source>
</evidence>
<proteinExistence type="predicted"/>
<reference evidence="1 2" key="1">
    <citation type="submission" date="2019-06" db="EMBL/GenBank/DDBJ databases">
        <title>Draft genomes of female and male turbot (Scophthalmus maximus).</title>
        <authorList>
            <person name="Xu H."/>
            <person name="Xu X.-W."/>
            <person name="Shao C."/>
            <person name="Chen S."/>
        </authorList>
    </citation>
    <scope>NUCLEOTIDE SEQUENCE [LARGE SCALE GENOMIC DNA]</scope>
    <source>
        <strain evidence="1">Ysfricsl-2016a</strain>
        <tissue evidence="1">Blood</tissue>
    </source>
</reference>
<sequence>MLMLVFYMKSGAAHSHLSQLVINGSCAENRSVNKGDIIYSTSDNRTVLERFRIEQHTTRQQGSVEANTVDLSTLNITVMDGREEQRHDTVHEVLVRFHCLRLADFKNMFIVYAEWTAVK</sequence>
<dbReference type="Proteomes" id="UP000438429">
    <property type="component" value="Unassembled WGS sequence"/>
</dbReference>
<organism evidence="1 2">
    <name type="scientific">Scophthalmus maximus</name>
    <name type="common">Turbot</name>
    <name type="synonym">Psetta maxima</name>
    <dbReference type="NCBI Taxonomy" id="52904"/>
    <lineage>
        <taxon>Eukaryota</taxon>
        <taxon>Metazoa</taxon>
        <taxon>Chordata</taxon>
        <taxon>Craniata</taxon>
        <taxon>Vertebrata</taxon>
        <taxon>Euteleostomi</taxon>
        <taxon>Actinopterygii</taxon>
        <taxon>Neopterygii</taxon>
        <taxon>Teleostei</taxon>
        <taxon>Neoteleostei</taxon>
        <taxon>Acanthomorphata</taxon>
        <taxon>Carangaria</taxon>
        <taxon>Pleuronectiformes</taxon>
        <taxon>Pleuronectoidei</taxon>
        <taxon>Scophthalmidae</taxon>
        <taxon>Scophthalmus</taxon>
    </lineage>
</organism>